<dbReference type="AlphaFoldDB" id="A0A0L0NXA7"/>
<evidence type="ECO:0000313" key="2">
    <source>
        <dbReference type="EMBL" id="KND98290.1"/>
    </source>
</evidence>
<evidence type="ECO:0000256" key="1">
    <source>
        <dbReference type="SAM" id="MobiDB-lite"/>
    </source>
</evidence>
<evidence type="ECO:0000313" key="3">
    <source>
        <dbReference type="Proteomes" id="UP000037122"/>
    </source>
</evidence>
<proteinExistence type="predicted"/>
<comment type="caution">
    <text evidence="2">The sequence shown here is derived from an EMBL/GenBank/DDBJ whole genome shotgun (WGS) entry which is preliminary data.</text>
</comment>
<feature type="region of interest" description="Disordered" evidence="1">
    <location>
        <begin position="37"/>
        <end position="65"/>
    </location>
</feature>
<dbReference type="Proteomes" id="UP000037122">
    <property type="component" value="Unassembled WGS sequence"/>
</dbReference>
<accession>A0A0L0NXA7</accession>
<name>A0A0L0NXA7_CANAR</name>
<dbReference type="VEuPathDB" id="FungiDB:QG37_04815"/>
<feature type="compositionally biased region" description="Basic and acidic residues" evidence="1">
    <location>
        <begin position="45"/>
        <end position="65"/>
    </location>
</feature>
<dbReference type="EMBL" id="LGST01000033">
    <property type="protein sequence ID" value="KND98290.1"/>
    <property type="molecule type" value="Genomic_DNA"/>
</dbReference>
<protein>
    <submittedName>
        <fullName evidence="2">Uncharacterized protein</fullName>
    </submittedName>
</protein>
<reference evidence="3" key="1">
    <citation type="journal article" date="2015" name="BMC Genomics">
        <title>Draft genome of a commonly misdiagnosed multidrug resistant pathogen Candida auris.</title>
        <authorList>
            <person name="Chatterjee S."/>
            <person name="Alampalli S.V."/>
            <person name="Nageshan R.K."/>
            <person name="Chettiar S.T."/>
            <person name="Joshi S."/>
            <person name="Tatu U.S."/>
        </authorList>
    </citation>
    <scope>NUCLEOTIDE SEQUENCE [LARGE SCALE GENOMIC DNA]</scope>
    <source>
        <strain evidence="3">6684</strain>
    </source>
</reference>
<gene>
    <name evidence="2" type="ORF">QG37_04815</name>
</gene>
<sequence length="65" mass="7908">MKKVQKRRFSKQWRCGALNSQLEDSYKRRSAWALDRLNGRKQKKKQPEAMCKDAERERLRNRSVQ</sequence>
<organism evidence="2 3">
    <name type="scientific">Candidozyma auris</name>
    <name type="common">Yeast</name>
    <name type="synonym">Candida auris</name>
    <dbReference type="NCBI Taxonomy" id="498019"/>
    <lineage>
        <taxon>Eukaryota</taxon>
        <taxon>Fungi</taxon>
        <taxon>Dikarya</taxon>
        <taxon>Ascomycota</taxon>
        <taxon>Saccharomycotina</taxon>
        <taxon>Pichiomycetes</taxon>
        <taxon>Metschnikowiaceae</taxon>
        <taxon>Candidozyma</taxon>
    </lineage>
</organism>